<dbReference type="EMBL" id="LFZX01000007">
    <property type="protein sequence ID" value="KNC68911.1"/>
    <property type="molecule type" value="Genomic_DNA"/>
</dbReference>
<evidence type="ECO:0000259" key="1">
    <source>
        <dbReference type="PROSITE" id="PS50075"/>
    </source>
</evidence>
<dbReference type="SUPFAM" id="SSF47336">
    <property type="entry name" value="ACP-like"/>
    <property type="match status" value="1"/>
</dbReference>
<organism evidence="2 3">
    <name type="scientific">Pseudoalteromonas rubra</name>
    <dbReference type="NCBI Taxonomy" id="43658"/>
    <lineage>
        <taxon>Bacteria</taxon>
        <taxon>Pseudomonadati</taxon>
        <taxon>Pseudomonadota</taxon>
        <taxon>Gammaproteobacteria</taxon>
        <taxon>Alteromonadales</taxon>
        <taxon>Pseudoalteromonadaceae</taxon>
        <taxon>Pseudoalteromonas</taxon>
    </lineage>
</organism>
<dbReference type="Gene3D" id="1.10.1200.10">
    <property type="entry name" value="ACP-like"/>
    <property type="match status" value="1"/>
</dbReference>
<dbReference type="InterPro" id="IPR036736">
    <property type="entry name" value="ACP-like_sf"/>
</dbReference>
<protein>
    <recommendedName>
        <fullName evidence="1">Carrier domain-containing protein</fullName>
    </recommendedName>
</protein>
<evidence type="ECO:0000313" key="3">
    <source>
        <dbReference type="Proteomes" id="UP000036850"/>
    </source>
</evidence>
<dbReference type="RefSeq" id="WP_010384317.1">
    <property type="nucleotide sequence ID" value="NZ_AHCD03000044.1"/>
</dbReference>
<comment type="caution">
    <text evidence="2">The sequence shown here is derived from an EMBL/GenBank/DDBJ whole genome shotgun (WGS) entry which is preliminary data.</text>
</comment>
<dbReference type="Proteomes" id="UP000036850">
    <property type="component" value="Unassembled WGS sequence"/>
</dbReference>
<dbReference type="AlphaFoldDB" id="A0A0L0EWU3"/>
<gene>
    <name evidence="2" type="ORF">AC626_01955</name>
</gene>
<reference evidence="3" key="1">
    <citation type="submission" date="2015-07" db="EMBL/GenBank/DDBJ databases">
        <title>Draft genome sequence of a Pseudoalteromonas rubra strain, OCN096, isolated from Kaneohe Bay, Oahu, Hawaii.</title>
        <authorList>
            <person name="Beurmann S."/>
            <person name="Ushijima B."/>
            <person name="Belcaid M."/>
            <person name="Callahan S.M."/>
            <person name="Aeby G.S."/>
        </authorList>
    </citation>
    <scope>NUCLEOTIDE SEQUENCE [LARGE SCALE GENOMIC DNA]</scope>
    <source>
        <strain evidence="3">OCN096</strain>
    </source>
</reference>
<dbReference type="OrthoDB" id="7063706at2"/>
<feature type="domain" description="Carrier" evidence="1">
    <location>
        <begin position="16"/>
        <end position="90"/>
    </location>
</feature>
<dbReference type="InterPro" id="IPR009081">
    <property type="entry name" value="PP-bd_ACP"/>
</dbReference>
<dbReference type="PATRIC" id="fig|43658.6.peg.5737"/>
<dbReference type="PROSITE" id="PS50075">
    <property type="entry name" value="CARRIER"/>
    <property type="match status" value="1"/>
</dbReference>
<proteinExistence type="predicted"/>
<sequence length="92" mass="10348">MKSEIENLPFYRVLCEAIENVQAESLSVFTSLESEDDLHNMSIQRLGLDSVQIFELVGNIEDLFSITLSDAQVFECKTLGELRSLCEENGVC</sequence>
<dbReference type="GeneID" id="61360078"/>
<name>A0A0L0EWU3_9GAMM</name>
<accession>A0A0L0EWU3</accession>
<evidence type="ECO:0000313" key="2">
    <source>
        <dbReference type="EMBL" id="KNC68911.1"/>
    </source>
</evidence>
<dbReference type="Pfam" id="PF00550">
    <property type="entry name" value="PP-binding"/>
    <property type="match status" value="1"/>
</dbReference>